<protein>
    <submittedName>
        <fullName evidence="2">Uncharacterized protein</fullName>
    </submittedName>
</protein>
<feature type="transmembrane region" description="Helical" evidence="1">
    <location>
        <begin position="90"/>
        <end position="107"/>
    </location>
</feature>
<gene>
    <name evidence="2" type="ORF">SK069_04765</name>
</gene>
<accession>A0ABU4VGD9</accession>
<organism evidence="2 3">
    <name type="scientific">Patulibacter brassicae</name>
    <dbReference type="NCBI Taxonomy" id="1705717"/>
    <lineage>
        <taxon>Bacteria</taxon>
        <taxon>Bacillati</taxon>
        <taxon>Actinomycetota</taxon>
        <taxon>Thermoleophilia</taxon>
        <taxon>Solirubrobacterales</taxon>
        <taxon>Patulibacteraceae</taxon>
        <taxon>Patulibacter</taxon>
    </lineage>
</organism>
<feature type="transmembrane region" description="Helical" evidence="1">
    <location>
        <begin position="113"/>
        <end position="130"/>
    </location>
</feature>
<evidence type="ECO:0000313" key="2">
    <source>
        <dbReference type="EMBL" id="MDX8150896.1"/>
    </source>
</evidence>
<dbReference type="Proteomes" id="UP001277761">
    <property type="component" value="Unassembled WGS sequence"/>
</dbReference>
<keyword evidence="3" id="KW-1185">Reference proteome</keyword>
<evidence type="ECO:0000313" key="3">
    <source>
        <dbReference type="Proteomes" id="UP001277761"/>
    </source>
</evidence>
<proteinExistence type="predicted"/>
<keyword evidence="1" id="KW-0812">Transmembrane</keyword>
<feature type="transmembrane region" description="Helical" evidence="1">
    <location>
        <begin position="61"/>
        <end position="78"/>
    </location>
</feature>
<keyword evidence="1" id="KW-0472">Membrane</keyword>
<feature type="transmembrane region" description="Helical" evidence="1">
    <location>
        <begin position="142"/>
        <end position="160"/>
    </location>
</feature>
<sequence length="172" mass="17340">MSPRAARREPARGPRAATYLPGGVVVLALSAAERLPLERVPLALAAVLLLAAASCGRDDGPWGAAIVLAGVGIGVLGAEEGWTGLDVTRTAGAAFGGALGLLLVVLLDARIAVGVPGTALATAATIAVLARREELPALGRPAVWGTLLLVLGAVNLLLWARDRELGAGAPRR</sequence>
<reference evidence="2 3" key="1">
    <citation type="submission" date="2023-11" db="EMBL/GenBank/DDBJ databases">
        <authorList>
            <person name="Xu M."/>
            <person name="Jiang T."/>
        </authorList>
    </citation>
    <scope>NUCLEOTIDE SEQUENCE [LARGE SCALE GENOMIC DNA]</scope>
    <source>
        <strain evidence="2 3">SD</strain>
    </source>
</reference>
<comment type="caution">
    <text evidence="2">The sequence shown here is derived from an EMBL/GenBank/DDBJ whole genome shotgun (WGS) entry which is preliminary data.</text>
</comment>
<dbReference type="RefSeq" id="WP_319953036.1">
    <property type="nucleotide sequence ID" value="NZ_JAXAVX010000001.1"/>
</dbReference>
<evidence type="ECO:0000256" key="1">
    <source>
        <dbReference type="SAM" id="Phobius"/>
    </source>
</evidence>
<name>A0ABU4VGD9_9ACTN</name>
<dbReference type="EMBL" id="JAXAVX010000001">
    <property type="protein sequence ID" value="MDX8150896.1"/>
    <property type="molecule type" value="Genomic_DNA"/>
</dbReference>
<keyword evidence="1" id="KW-1133">Transmembrane helix</keyword>